<protein>
    <recommendedName>
        <fullName evidence="4">Mitotic-spindle organizing protein 1</fullName>
    </recommendedName>
    <alternativeName>
        <fullName evidence="7">Mitotic-spindle organizing protein associated with a ring of gamma-tubulin 1</fullName>
    </alternativeName>
</protein>
<dbReference type="PANTHER" id="PTHR28520:SF2">
    <property type="entry name" value="MITOTIC-SPINDLE ORGANIZING PROTEIN 1"/>
    <property type="match status" value="1"/>
</dbReference>
<evidence type="ECO:0000256" key="2">
    <source>
        <dbReference type="ARBA" id="ARBA00004267"/>
    </source>
</evidence>
<evidence type="ECO:0000313" key="8">
    <source>
        <dbReference type="EMBL" id="KAL0953677.1"/>
    </source>
</evidence>
<keyword evidence="9" id="KW-1185">Reference proteome</keyword>
<comment type="similarity">
    <text evidence="3">Belongs to the MOZART1 family.</text>
</comment>
<evidence type="ECO:0000256" key="7">
    <source>
        <dbReference type="ARBA" id="ARBA00029810"/>
    </source>
</evidence>
<proteinExistence type="inferred from homology"/>
<dbReference type="PANTHER" id="PTHR28520">
    <property type="entry name" value="MITOTIC-SPINDLE ORGANIZING PROTEIN 1"/>
    <property type="match status" value="1"/>
</dbReference>
<keyword evidence="5" id="KW-0963">Cytoplasm</keyword>
<comment type="subcellular location">
    <subcellularLocation>
        <location evidence="2">Cytoplasm</location>
        <location evidence="2">Cytoskeleton</location>
        <location evidence="2">Microtubule organizing center</location>
    </subcellularLocation>
</comment>
<reference evidence="9" key="1">
    <citation type="submission" date="2024-06" db="EMBL/GenBank/DDBJ databases">
        <title>Multi-omics analyses provide insights into the biosynthesis of the anticancer antibiotic pleurotin in Hohenbuehelia grisea.</title>
        <authorList>
            <person name="Weaver J.A."/>
            <person name="Alberti F."/>
        </authorList>
    </citation>
    <scope>NUCLEOTIDE SEQUENCE [LARGE SCALE GENOMIC DNA]</scope>
    <source>
        <strain evidence="9">T-177</strain>
    </source>
</reference>
<evidence type="ECO:0000256" key="4">
    <source>
        <dbReference type="ARBA" id="ARBA00016992"/>
    </source>
</evidence>
<dbReference type="EMBL" id="JASNQZ010000008">
    <property type="protein sequence ID" value="KAL0953677.1"/>
    <property type="molecule type" value="Genomic_DNA"/>
</dbReference>
<keyword evidence="6" id="KW-0206">Cytoskeleton</keyword>
<comment type="function">
    <text evidence="1">Required for gamma-tubulin complex recruitment to the microtubule organizing center (MTOC).</text>
</comment>
<evidence type="ECO:0000313" key="9">
    <source>
        <dbReference type="Proteomes" id="UP001556367"/>
    </source>
</evidence>
<evidence type="ECO:0000256" key="3">
    <source>
        <dbReference type="ARBA" id="ARBA00011015"/>
    </source>
</evidence>
<name>A0ABR3JDP6_9AGAR</name>
<evidence type="ECO:0000256" key="1">
    <source>
        <dbReference type="ARBA" id="ARBA00003060"/>
    </source>
</evidence>
<organism evidence="8 9">
    <name type="scientific">Hohenbuehelia grisea</name>
    <dbReference type="NCBI Taxonomy" id="104357"/>
    <lineage>
        <taxon>Eukaryota</taxon>
        <taxon>Fungi</taxon>
        <taxon>Dikarya</taxon>
        <taxon>Basidiomycota</taxon>
        <taxon>Agaricomycotina</taxon>
        <taxon>Agaricomycetes</taxon>
        <taxon>Agaricomycetidae</taxon>
        <taxon>Agaricales</taxon>
        <taxon>Pleurotineae</taxon>
        <taxon>Pleurotaceae</taxon>
        <taxon>Hohenbuehelia</taxon>
    </lineage>
</organism>
<comment type="caution">
    <text evidence="8">The sequence shown here is derived from an EMBL/GenBank/DDBJ whole genome shotgun (WGS) entry which is preliminary data.</text>
</comment>
<evidence type="ECO:0000256" key="6">
    <source>
        <dbReference type="ARBA" id="ARBA00023212"/>
    </source>
</evidence>
<dbReference type="Proteomes" id="UP001556367">
    <property type="component" value="Unassembled WGS sequence"/>
</dbReference>
<dbReference type="Pfam" id="PF12554">
    <property type="entry name" value="MOZART1"/>
    <property type="match status" value="1"/>
</dbReference>
<dbReference type="InterPro" id="IPR022214">
    <property type="entry name" value="MZT1"/>
</dbReference>
<sequence>MPPSKEAERLDSAQQTLDILHDISQLLGTQLDKETLATCVGMIESGVNPEALAVRANNSLQRRSHALAACCFSTDLALTSRL</sequence>
<gene>
    <name evidence="8" type="ORF">HGRIS_004875</name>
</gene>
<accession>A0ABR3JDP6</accession>
<evidence type="ECO:0000256" key="5">
    <source>
        <dbReference type="ARBA" id="ARBA00022490"/>
    </source>
</evidence>